<evidence type="ECO:0000313" key="2">
    <source>
        <dbReference type="Proteomes" id="UP000824014"/>
    </source>
</evidence>
<reference evidence="1" key="2">
    <citation type="submission" date="2021-04" db="EMBL/GenBank/DDBJ databases">
        <authorList>
            <person name="Gilroy R."/>
        </authorList>
    </citation>
    <scope>NUCLEOTIDE SEQUENCE</scope>
    <source>
        <strain evidence="1">ChiHjej11B10-19426</strain>
    </source>
</reference>
<reference evidence="1" key="1">
    <citation type="journal article" date="2021" name="PeerJ">
        <title>Extensive microbial diversity within the chicken gut microbiome revealed by metagenomics and culture.</title>
        <authorList>
            <person name="Gilroy R."/>
            <person name="Ravi A."/>
            <person name="Getino M."/>
            <person name="Pursley I."/>
            <person name="Horton D.L."/>
            <person name="Alikhan N.F."/>
            <person name="Baker D."/>
            <person name="Gharbi K."/>
            <person name="Hall N."/>
            <person name="Watson M."/>
            <person name="Adriaenssens E.M."/>
            <person name="Foster-Nyarko E."/>
            <person name="Jarju S."/>
            <person name="Secka A."/>
            <person name="Antonio M."/>
            <person name="Oren A."/>
            <person name="Chaudhuri R.R."/>
            <person name="La Ragione R."/>
            <person name="Hildebrand F."/>
            <person name="Pallen M.J."/>
        </authorList>
    </citation>
    <scope>NUCLEOTIDE SEQUENCE</scope>
    <source>
        <strain evidence="1">ChiHjej11B10-19426</strain>
    </source>
</reference>
<dbReference type="EMBL" id="DXCC01000015">
    <property type="protein sequence ID" value="HIZ15191.1"/>
    <property type="molecule type" value="Genomic_DNA"/>
</dbReference>
<dbReference type="AlphaFoldDB" id="A0A9D2DDV1"/>
<evidence type="ECO:0000313" key="1">
    <source>
        <dbReference type="EMBL" id="HIZ15191.1"/>
    </source>
</evidence>
<sequence length="77" mass="8768">MQYKAGDRVRVKSRRWFRDNAIDGSVCYGSMITDFSKKMKRCCGKKATVTDVGEGGILWLDKFPHMFCAEMLDPING</sequence>
<dbReference type="Proteomes" id="UP000824014">
    <property type="component" value="Unassembled WGS sequence"/>
</dbReference>
<comment type="caution">
    <text evidence="1">The sequence shown here is derived from an EMBL/GenBank/DDBJ whole genome shotgun (WGS) entry which is preliminary data.</text>
</comment>
<name>A0A9D2DDV1_9BACT</name>
<proteinExistence type="predicted"/>
<gene>
    <name evidence="1" type="ORF">H9816_04705</name>
</gene>
<accession>A0A9D2DDV1</accession>
<protein>
    <submittedName>
        <fullName evidence="1">Uncharacterized protein</fullName>
    </submittedName>
</protein>
<organism evidence="1 2">
    <name type="scientific">Candidatus Tidjanibacter faecipullorum</name>
    <dbReference type="NCBI Taxonomy" id="2838766"/>
    <lineage>
        <taxon>Bacteria</taxon>
        <taxon>Pseudomonadati</taxon>
        <taxon>Bacteroidota</taxon>
        <taxon>Bacteroidia</taxon>
        <taxon>Bacteroidales</taxon>
        <taxon>Rikenellaceae</taxon>
        <taxon>Tidjanibacter</taxon>
    </lineage>
</organism>